<dbReference type="InterPro" id="IPR009739">
    <property type="entry name" value="LprI-like_N"/>
</dbReference>
<dbReference type="EMBL" id="JAZKLI010000001">
    <property type="protein sequence ID" value="MEE9682365.1"/>
    <property type="molecule type" value="Genomic_DNA"/>
</dbReference>
<organism evidence="3 4">
    <name type="scientific">Lelliottia amnigena</name>
    <name type="common">Enterobacter amnigenus</name>
    <dbReference type="NCBI Taxonomy" id="61646"/>
    <lineage>
        <taxon>Bacteria</taxon>
        <taxon>Pseudomonadati</taxon>
        <taxon>Pseudomonadota</taxon>
        <taxon>Gammaproteobacteria</taxon>
        <taxon>Enterobacterales</taxon>
        <taxon>Enterobacteriaceae</taxon>
        <taxon>Lelliottia</taxon>
    </lineage>
</organism>
<feature type="domain" description="Lysozyme inhibitor LprI-like N-terminal" evidence="2">
    <location>
        <begin position="22"/>
        <end position="105"/>
    </location>
</feature>
<evidence type="ECO:0000313" key="3">
    <source>
        <dbReference type="EMBL" id="MEE9682365.1"/>
    </source>
</evidence>
<feature type="chain" id="PRO_5045137335" evidence="1">
    <location>
        <begin position="17"/>
        <end position="157"/>
    </location>
</feature>
<protein>
    <submittedName>
        <fullName evidence="3">Lysozyme inhibitor LprI family protein</fullName>
    </submittedName>
</protein>
<comment type="caution">
    <text evidence="3">The sequence shown here is derived from an EMBL/GenBank/DDBJ whole genome shotgun (WGS) entry which is preliminary data.</text>
</comment>
<dbReference type="RefSeq" id="WP_331390877.1">
    <property type="nucleotide sequence ID" value="NZ_JAZKLB010000001.1"/>
</dbReference>
<reference evidence="3 4" key="1">
    <citation type="submission" date="2023-10" db="EMBL/GenBank/DDBJ databases">
        <title>Wastewater isolates of ESBL- and carbapenemase-producing Gram-negative bacteria from New Zealand.</title>
        <authorList>
            <person name="Straub C."/>
            <person name="Weaver L."/>
            <person name="Cornelius A."/>
            <person name="Mcgill E."/>
            <person name="Dyet K."/>
            <person name="White L."/>
            <person name="Pattis I."/>
        </authorList>
    </citation>
    <scope>NUCLEOTIDE SEQUENCE [LARGE SCALE GENOMIC DNA]</scope>
    <source>
        <strain evidence="3 4">ESBL35</strain>
    </source>
</reference>
<accession>A0ABU7U6T5</accession>
<dbReference type="Gene3D" id="1.20.1270.180">
    <property type="match status" value="1"/>
</dbReference>
<name>A0ABU7U6T5_LELAM</name>
<evidence type="ECO:0000313" key="4">
    <source>
        <dbReference type="Proteomes" id="UP001335910"/>
    </source>
</evidence>
<keyword evidence="4" id="KW-1185">Reference proteome</keyword>
<dbReference type="Proteomes" id="UP001335910">
    <property type="component" value="Unassembled WGS sequence"/>
</dbReference>
<evidence type="ECO:0000256" key="1">
    <source>
        <dbReference type="SAM" id="SignalP"/>
    </source>
</evidence>
<sequence length="157" mass="18475">MKKIIFLFFMNFSAFAHENCASANTDELEKCSYSEYKVQDDTLNYLYQTIVKSFPDIKSDVKDSQKLWIKSRDEICAYTPNDGSEYKISRNACMSQQTYERNRELKAIIAKEANRGVPQSMPDSKWNDYIKRHCEFMEKQFSDTGCKDRNHFLHSSQ</sequence>
<evidence type="ECO:0000259" key="2">
    <source>
        <dbReference type="Pfam" id="PF07007"/>
    </source>
</evidence>
<dbReference type="Pfam" id="PF07007">
    <property type="entry name" value="LprI"/>
    <property type="match status" value="1"/>
</dbReference>
<feature type="signal peptide" evidence="1">
    <location>
        <begin position="1"/>
        <end position="16"/>
    </location>
</feature>
<gene>
    <name evidence="3" type="ORF">V4839_02430</name>
</gene>
<keyword evidence="1" id="KW-0732">Signal</keyword>
<proteinExistence type="predicted"/>